<gene>
    <name evidence="1" type="ORF">S06H3_66061</name>
</gene>
<dbReference type="AlphaFoldDB" id="X1RJV6"/>
<sequence length="30" mass="3585">NDVRTALFGMEELKEKLSYLSREVELRNML</sequence>
<proteinExistence type="predicted"/>
<comment type="caution">
    <text evidence="1">The sequence shown here is derived from an EMBL/GenBank/DDBJ whole genome shotgun (WGS) entry which is preliminary data.</text>
</comment>
<reference evidence="1" key="1">
    <citation type="journal article" date="2014" name="Front. Microbiol.">
        <title>High frequency of phylogenetically diverse reductive dehalogenase-homologous genes in deep subseafloor sedimentary metagenomes.</title>
        <authorList>
            <person name="Kawai M."/>
            <person name="Futagami T."/>
            <person name="Toyoda A."/>
            <person name="Takaki Y."/>
            <person name="Nishi S."/>
            <person name="Hori S."/>
            <person name="Arai W."/>
            <person name="Tsubouchi T."/>
            <person name="Morono Y."/>
            <person name="Uchiyama I."/>
            <person name="Ito T."/>
            <person name="Fujiyama A."/>
            <person name="Inagaki F."/>
            <person name="Takami H."/>
        </authorList>
    </citation>
    <scope>NUCLEOTIDE SEQUENCE</scope>
    <source>
        <strain evidence="1">Expedition CK06-06</strain>
    </source>
</reference>
<dbReference type="EMBL" id="BARV01044806">
    <property type="protein sequence ID" value="GAI63445.1"/>
    <property type="molecule type" value="Genomic_DNA"/>
</dbReference>
<feature type="non-terminal residue" evidence="1">
    <location>
        <position position="1"/>
    </location>
</feature>
<name>X1RJV6_9ZZZZ</name>
<accession>X1RJV6</accession>
<evidence type="ECO:0000313" key="1">
    <source>
        <dbReference type="EMBL" id="GAI63445.1"/>
    </source>
</evidence>
<organism evidence="1">
    <name type="scientific">marine sediment metagenome</name>
    <dbReference type="NCBI Taxonomy" id="412755"/>
    <lineage>
        <taxon>unclassified sequences</taxon>
        <taxon>metagenomes</taxon>
        <taxon>ecological metagenomes</taxon>
    </lineage>
</organism>
<protein>
    <submittedName>
        <fullName evidence="1">Uncharacterized protein</fullName>
    </submittedName>
</protein>